<dbReference type="EMBL" id="WUPT01000001">
    <property type="protein sequence ID" value="MXQ06764.1"/>
    <property type="molecule type" value="Genomic_DNA"/>
</dbReference>
<comment type="caution">
    <text evidence="2">The sequence shown here is derived from an EMBL/GenBank/DDBJ whole genome shotgun (WGS) entry which is preliminary data.</text>
</comment>
<sequence>MSRPPEPLFLARQSYRRRRLGDAARVLPILGAVLLLLPILWADTARTSGGLVYIFATWAILIVIVAVVSSRLGHDRRGAGDPEGGEDGEF</sequence>
<keyword evidence="3" id="KW-1185">Reference proteome</keyword>
<evidence type="ECO:0000313" key="2">
    <source>
        <dbReference type="EMBL" id="MXQ06764.1"/>
    </source>
</evidence>
<gene>
    <name evidence="2" type="ORF">GQ651_02780</name>
</gene>
<name>A0A7C9IEH1_9RHOB</name>
<feature type="transmembrane region" description="Helical" evidence="1">
    <location>
        <begin position="48"/>
        <end position="68"/>
    </location>
</feature>
<keyword evidence="1" id="KW-1133">Transmembrane helix</keyword>
<evidence type="ECO:0000256" key="1">
    <source>
        <dbReference type="SAM" id="Phobius"/>
    </source>
</evidence>
<protein>
    <submittedName>
        <fullName evidence="2">Uncharacterized protein</fullName>
    </submittedName>
</protein>
<evidence type="ECO:0000313" key="3">
    <source>
        <dbReference type="Proteomes" id="UP000480350"/>
    </source>
</evidence>
<keyword evidence="1" id="KW-0472">Membrane</keyword>
<accession>A0A7C9IEH1</accession>
<proteinExistence type="predicted"/>
<organism evidence="2 3">
    <name type="scientific">Kangsaoukella pontilimi</name>
    <dbReference type="NCBI Taxonomy" id="2691042"/>
    <lineage>
        <taxon>Bacteria</taxon>
        <taxon>Pseudomonadati</taxon>
        <taxon>Pseudomonadota</taxon>
        <taxon>Alphaproteobacteria</taxon>
        <taxon>Rhodobacterales</taxon>
        <taxon>Paracoccaceae</taxon>
        <taxon>Kangsaoukella</taxon>
    </lineage>
</organism>
<dbReference type="Proteomes" id="UP000480350">
    <property type="component" value="Unassembled WGS sequence"/>
</dbReference>
<dbReference type="RefSeq" id="WP_160762684.1">
    <property type="nucleotide sequence ID" value="NZ_WUPT01000001.1"/>
</dbReference>
<dbReference type="AlphaFoldDB" id="A0A7C9IEH1"/>
<feature type="transmembrane region" description="Helical" evidence="1">
    <location>
        <begin position="20"/>
        <end position="42"/>
    </location>
</feature>
<reference evidence="2 3" key="2">
    <citation type="submission" date="2020-03" db="EMBL/GenBank/DDBJ databases">
        <title>Kangsaoukella pontilimi gen. nov., sp. nov., a new member of the family Rhodobacteraceae isolated from a tidal mudflat.</title>
        <authorList>
            <person name="Kim I.S."/>
        </authorList>
    </citation>
    <scope>NUCLEOTIDE SEQUENCE [LARGE SCALE GENOMIC DNA]</scope>
    <source>
        <strain evidence="2 3">GH1-50</strain>
    </source>
</reference>
<keyword evidence="1" id="KW-0812">Transmembrane</keyword>
<reference evidence="2 3" key="1">
    <citation type="submission" date="2019-12" db="EMBL/GenBank/DDBJ databases">
        <authorList>
            <person name="Lee S.D."/>
        </authorList>
    </citation>
    <scope>NUCLEOTIDE SEQUENCE [LARGE SCALE GENOMIC DNA]</scope>
    <source>
        <strain evidence="2 3">GH1-50</strain>
    </source>
</reference>